<sequence length="431" mass="49372">MKWRWKPDDCELPLFDAARFLEIVRGKSMAFVGDSLARNQMQSLGCMLSSVSTKINVLPIFMAKNFLLLNFFIPCSKTLITVRSLKNLLVASFVEQSNTTDIKFRRWFYPDYNFTLQLSRTPFLVKARGVSPYPAKPIDLYLDEVHEVWPTQVEAFDYVIISIGHWFAKPVMYHEKGKVVGCSSCKEKNIKTSPSEEMKGRGNCIRTRPFEKREMKYDWYISTFHMMQMDEFRVAKRKGRERGLKFRLLDVTEAMRPIDTWNELLLQQLKTEENEGKAINRLGRRARCSACSGLARKCTAMHRLPLFSFLHSSGGCQNLRAASLDIGEHHRLNGIDTGSGMWPPAIGEAIGRERIAGRHLTLPVGKVFLQNLQLTATEGKAKHGSSRHICTNHVLYHVCDSKGHVSRFSDHQSRISMHDGPKDQECNFHVK</sequence>
<evidence type="ECO:0000313" key="3">
    <source>
        <dbReference type="EMBL" id="KAF5941334.1"/>
    </source>
</evidence>
<evidence type="ECO:0000313" key="4">
    <source>
        <dbReference type="Proteomes" id="UP000593564"/>
    </source>
</evidence>
<dbReference type="PANTHER" id="PTHR32285:SF13">
    <property type="entry name" value="TRICHOME BIREFRINGENCE-LIKE N-TERMINAL DOMAIN-CONTAINING PROTEIN"/>
    <property type="match status" value="1"/>
</dbReference>
<reference evidence="3 4" key="2">
    <citation type="submission" date="2020-07" db="EMBL/GenBank/DDBJ databases">
        <title>Genome assembly of wild tea tree DASZ reveals pedigree and selection history of tea varieties.</title>
        <authorList>
            <person name="Zhang W."/>
        </authorList>
    </citation>
    <scope>NUCLEOTIDE SEQUENCE [LARGE SCALE GENOMIC DNA]</scope>
    <source>
        <strain evidence="4">cv. G240</strain>
        <tissue evidence="3">Leaf</tissue>
    </source>
</reference>
<dbReference type="AlphaFoldDB" id="A0A7J7GPK3"/>
<name>A0A7J7GPK3_CAMSI</name>
<dbReference type="GO" id="GO:0016413">
    <property type="term" value="F:O-acetyltransferase activity"/>
    <property type="evidence" value="ECO:0007669"/>
    <property type="project" value="InterPro"/>
</dbReference>
<gene>
    <name evidence="3" type="ORF">HYC85_022501</name>
</gene>
<dbReference type="Proteomes" id="UP000593564">
    <property type="component" value="Unassembled WGS sequence"/>
</dbReference>
<dbReference type="InterPro" id="IPR029962">
    <property type="entry name" value="TBL"/>
</dbReference>
<dbReference type="PANTHER" id="PTHR32285">
    <property type="entry name" value="PROTEIN TRICHOME BIREFRINGENCE-LIKE 9-RELATED"/>
    <property type="match status" value="1"/>
</dbReference>
<comment type="similarity">
    <text evidence="1">Belongs to the PC-esterase family. TBL subfamily.</text>
</comment>
<feature type="domain" description="Trichome birefringence-like C-terminal" evidence="2">
    <location>
        <begin position="12"/>
        <end position="191"/>
    </location>
</feature>
<dbReference type="Pfam" id="PF13839">
    <property type="entry name" value="PC-Esterase"/>
    <property type="match status" value="1"/>
</dbReference>
<evidence type="ECO:0000259" key="2">
    <source>
        <dbReference type="Pfam" id="PF13839"/>
    </source>
</evidence>
<protein>
    <recommendedName>
        <fullName evidence="2">Trichome birefringence-like C-terminal domain-containing protein</fullName>
    </recommendedName>
</protein>
<dbReference type="GO" id="GO:0005794">
    <property type="term" value="C:Golgi apparatus"/>
    <property type="evidence" value="ECO:0007669"/>
    <property type="project" value="TreeGrafter"/>
</dbReference>
<reference evidence="4" key="1">
    <citation type="journal article" date="2020" name="Nat. Commun.">
        <title>Genome assembly of wild tea tree DASZ reveals pedigree and selection history of tea varieties.</title>
        <authorList>
            <person name="Zhang W."/>
            <person name="Zhang Y."/>
            <person name="Qiu H."/>
            <person name="Guo Y."/>
            <person name="Wan H."/>
            <person name="Zhang X."/>
            <person name="Scossa F."/>
            <person name="Alseekh S."/>
            <person name="Zhang Q."/>
            <person name="Wang P."/>
            <person name="Xu L."/>
            <person name="Schmidt M.H."/>
            <person name="Jia X."/>
            <person name="Li D."/>
            <person name="Zhu A."/>
            <person name="Guo F."/>
            <person name="Chen W."/>
            <person name="Ni D."/>
            <person name="Usadel B."/>
            <person name="Fernie A.R."/>
            <person name="Wen W."/>
        </authorList>
    </citation>
    <scope>NUCLEOTIDE SEQUENCE [LARGE SCALE GENOMIC DNA]</scope>
    <source>
        <strain evidence="4">cv. G240</strain>
    </source>
</reference>
<proteinExistence type="inferred from homology"/>
<organism evidence="3 4">
    <name type="scientific">Camellia sinensis</name>
    <name type="common">Tea plant</name>
    <name type="synonym">Thea sinensis</name>
    <dbReference type="NCBI Taxonomy" id="4442"/>
    <lineage>
        <taxon>Eukaryota</taxon>
        <taxon>Viridiplantae</taxon>
        <taxon>Streptophyta</taxon>
        <taxon>Embryophyta</taxon>
        <taxon>Tracheophyta</taxon>
        <taxon>Spermatophyta</taxon>
        <taxon>Magnoliopsida</taxon>
        <taxon>eudicotyledons</taxon>
        <taxon>Gunneridae</taxon>
        <taxon>Pentapetalae</taxon>
        <taxon>asterids</taxon>
        <taxon>Ericales</taxon>
        <taxon>Theaceae</taxon>
        <taxon>Camellia</taxon>
    </lineage>
</organism>
<evidence type="ECO:0000256" key="1">
    <source>
        <dbReference type="ARBA" id="ARBA00007727"/>
    </source>
</evidence>
<dbReference type="InterPro" id="IPR026057">
    <property type="entry name" value="TBL_C"/>
</dbReference>
<keyword evidence="4" id="KW-1185">Reference proteome</keyword>
<accession>A0A7J7GPK3</accession>
<comment type="caution">
    <text evidence="3">The sequence shown here is derived from an EMBL/GenBank/DDBJ whole genome shotgun (WGS) entry which is preliminary data.</text>
</comment>
<dbReference type="EMBL" id="JACBKZ010000010">
    <property type="protein sequence ID" value="KAF5941334.1"/>
    <property type="molecule type" value="Genomic_DNA"/>
</dbReference>